<comment type="pathway">
    <text evidence="2">Amino-acid biosynthesis; L-histidine biosynthesis; L-histidine from 5-phospho-alpha-D-ribose 1-diphosphate: step 7/9.</text>
</comment>
<dbReference type="EC" id="2.6.1.9" evidence="4"/>
<dbReference type="InterPro" id="IPR001917">
    <property type="entry name" value="Aminotrans_II_pyridoxalP_BS"/>
</dbReference>
<protein>
    <recommendedName>
        <fullName evidence="4">histidinol-phosphate transaminase</fullName>
        <ecNumber evidence="4">2.6.1.9</ecNumber>
    </recommendedName>
</protein>
<evidence type="ECO:0000256" key="2">
    <source>
        <dbReference type="ARBA" id="ARBA00005011"/>
    </source>
</evidence>
<dbReference type="InterPro" id="IPR015422">
    <property type="entry name" value="PyrdxlP-dep_Trfase_small"/>
</dbReference>
<sequence>MGTSGTSAALCDGECIRLVRPNILSVKQFETERSSLNDLTDIQLADLNENPLGPCISWGGWHEGGQHHAALAEACLASRDPAQGSDRLSRYPDVRQLELKQAFCDFRNRRHGSCLSPSNICVSAGLDDMIDLIIRCVCRPGRDKILICPPVYHMYQTSATINDVATLTVPLLPHRNFQLQLSLLQQTLTSDPTIKICFICTPGNPTGHAILIDDIVAVLENPAWHGILVVDEAYIDFSPHSPSTTTLITRYPRLVVLQTLSKGFGLAGIRVGFAAACSHFSAVLNNVRKPYAVSSLSLLLAKVALSEASIAVLEANLRTVFDLRLRLARDLERIEGVRVKGGLDGNFVLFEVLGDSNSLNGGHGFGSHSPPRPCNVVAGELARLLRDLGGVLVRFKGLEHGCEGCIRVSVGTGPENMRFVEKVRLLMQRLRLRAALPVLAGSIPTTMLEESVGMVNLGAAA</sequence>
<proteinExistence type="inferred from homology"/>
<dbReference type="Gene3D" id="3.40.640.10">
    <property type="entry name" value="Type I PLP-dependent aspartate aminotransferase-like (Major domain)"/>
    <property type="match status" value="1"/>
</dbReference>
<dbReference type="InterPro" id="IPR015424">
    <property type="entry name" value="PyrdxlP-dep_Trfase"/>
</dbReference>
<dbReference type="Gene3D" id="3.90.1150.10">
    <property type="entry name" value="Aspartate Aminotransferase, domain 1"/>
    <property type="match status" value="1"/>
</dbReference>
<keyword evidence="5" id="KW-0032">Aminotransferase</keyword>
<evidence type="ECO:0000259" key="10">
    <source>
        <dbReference type="Pfam" id="PF00155"/>
    </source>
</evidence>
<dbReference type="Proteomes" id="UP001174936">
    <property type="component" value="Unassembled WGS sequence"/>
</dbReference>
<accession>A0AA39YSX6</accession>
<evidence type="ECO:0000256" key="5">
    <source>
        <dbReference type="ARBA" id="ARBA00022576"/>
    </source>
</evidence>
<dbReference type="GO" id="GO:0004400">
    <property type="term" value="F:histidinol-phosphate transaminase activity"/>
    <property type="evidence" value="ECO:0007669"/>
    <property type="project" value="UniProtKB-EC"/>
</dbReference>
<evidence type="ECO:0000256" key="1">
    <source>
        <dbReference type="ARBA" id="ARBA00001933"/>
    </source>
</evidence>
<reference evidence="11" key="1">
    <citation type="submission" date="2023-06" db="EMBL/GenBank/DDBJ databases">
        <title>Genome-scale phylogeny and comparative genomics of the fungal order Sordariales.</title>
        <authorList>
            <consortium name="Lawrence Berkeley National Laboratory"/>
            <person name="Hensen N."/>
            <person name="Bonometti L."/>
            <person name="Westerberg I."/>
            <person name="Brannstrom I.O."/>
            <person name="Guillou S."/>
            <person name="Cros-Aarteil S."/>
            <person name="Calhoun S."/>
            <person name="Haridas S."/>
            <person name="Kuo A."/>
            <person name="Mondo S."/>
            <person name="Pangilinan J."/>
            <person name="Riley R."/>
            <person name="Labutti K."/>
            <person name="Andreopoulos B."/>
            <person name="Lipzen A."/>
            <person name="Chen C."/>
            <person name="Yanf M."/>
            <person name="Daum C."/>
            <person name="Ng V."/>
            <person name="Clum A."/>
            <person name="Steindorff A."/>
            <person name="Ohm R."/>
            <person name="Martin F."/>
            <person name="Silar P."/>
            <person name="Natvig D."/>
            <person name="Lalanne C."/>
            <person name="Gautier V."/>
            <person name="Ament-Velasquez S.L."/>
            <person name="Kruys A."/>
            <person name="Hutchinson M.I."/>
            <person name="Powell A.J."/>
            <person name="Barry K."/>
            <person name="Miller A.N."/>
            <person name="Grigoriev I.V."/>
            <person name="Debuchy R."/>
            <person name="Gladieux P."/>
            <person name="Thoren M.H."/>
            <person name="Johannesson H."/>
        </authorList>
    </citation>
    <scope>NUCLEOTIDE SEQUENCE</scope>
    <source>
        <strain evidence="11">SMH2532-1</strain>
    </source>
</reference>
<dbReference type="GO" id="GO:0030170">
    <property type="term" value="F:pyridoxal phosphate binding"/>
    <property type="evidence" value="ECO:0007669"/>
    <property type="project" value="InterPro"/>
</dbReference>
<organism evidence="11 12">
    <name type="scientific">Cercophora newfieldiana</name>
    <dbReference type="NCBI Taxonomy" id="92897"/>
    <lineage>
        <taxon>Eukaryota</taxon>
        <taxon>Fungi</taxon>
        <taxon>Dikarya</taxon>
        <taxon>Ascomycota</taxon>
        <taxon>Pezizomycotina</taxon>
        <taxon>Sordariomycetes</taxon>
        <taxon>Sordariomycetidae</taxon>
        <taxon>Sordariales</taxon>
        <taxon>Lasiosphaeriaceae</taxon>
        <taxon>Cercophora</taxon>
    </lineage>
</organism>
<evidence type="ECO:0000313" key="12">
    <source>
        <dbReference type="Proteomes" id="UP001174936"/>
    </source>
</evidence>
<gene>
    <name evidence="11" type="ORF">B0T16DRAFT_402950</name>
</gene>
<evidence type="ECO:0000256" key="4">
    <source>
        <dbReference type="ARBA" id="ARBA00012748"/>
    </source>
</evidence>
<dbReference type="InterPro" id="IPR015421">
    <property type="entry name" value="PyrdxlP-dep_Trfase_major"/>
</dbReference>
<name>A0AA39YSX6_9PEZI</name>
<dbReference type="AlphaFoldDB" id="A0AA39YSX6"/>
<comment type="catalytic activity">
    <reaction evidence="8">
        <text>L-histidinol phosphate + 2-oxoglutarate = 3-(imidazol-4-yl)-2-oxopropyl phosphate + L-glutamate</text>
        <dbReference type="Rhea" id="RHEA:23744"/>
        <dbReference type="ChEBI" id="CHEBI:16810"/>
        <dbReference type="ChEBI" id="CHEBI:29985"/>
        <dbReference type="ChEBI" id="CHEBI:57766"/>
        <dbReference type="ChEBI" id="CHEBI:57980"/>
        <dbReference type="EC" id="2.6.1.9"/>
    </reaction>
</comment>
<feature type="domain" description="Aminotransferase class I/classII large" evidence="10">
    <location>
        <begin position="66"/>
        <end position="420"/>
    </location>
</feature>
<dbReference type="Pfam" id="PF00155">
    <property type="entry name" value="Aminotran_1_2"/>
    <property type="match status" value="1"/>
</dbReference>
<comment type="cofactor">
    <cofactor evidence="1 9">
        <name>pyridoxal 5'-phosphate</name>
        <dbReference type="ChEBI" id="CHEBI:597326"/>
    </cofactor>
</comment>
<evidence type="ECO:0000313" key="11">
    <source>
        <dbReference type="EMBL" id="KAK0658064.1"/>
    </source>
</evidence>
<evidence type="ECO:0000256" key="7">
    <source>
        <dbReference type="ARBA" id="ARBA00022898"/>
    </source>
</evidence>
<comment type="similarity">
    <text evidence="3 9">Belongs to the class-II pyridoxal-phosphate-dependent aminotransferase family.</text>
</comment>
<dbReference type="SUPFAM" id="SSF53383">
    <property type="entry name" value="PLP-dependent transferases"/>
    <property type="match status" value="1"/>
</dbReference>
<dbReference type="EMBL" id="JAULSV010000001">
    <property type="protein sequence ID" value="KAK0658064.1"/>
    <property type="molecule type" value="Genomic_DNA"/>
</dbReference>
<keyword evidence="7 9" id="KW-0663">Pyridoxal phosphate</keyword>
<dbReference type="PROSITE" id="PS00599">
    <property type="entry name" value="AA_TRANSFER_CLASS_2"/>
    <property type="match status" value="1"/>
</dbReference>
<dbReference type="InterPro" id="IPR004839">
    <property type="entry name" value="Aminotransferase_I/II_large"/>
</dbReference>
<evidence type="ECO:0000256" key="8">
    <source>
        <dbReference type="ARBA" id="ARBA00047481"/>
    </source>
</evidence>
<dbReference type="PANTHER" id="PTHR42885">
    <property type="entry name" value="HISTIDINOL-PHOSPHATE AMINOTRANSFERASE-RELATED"/>
    <property type="match status" value="1"/>
</dbReference>
<keyword evidence="12" id="KW-1185">Reference proteome</keyword>
<dbReference type="CDD" id="cd00609">
    <property type="entry name" value="AAT_like"/>
    <property type="match status" value="1"/>
</dbReference>
<evidence type="ECO:0000256" key="3">
    <source>
        <dbReference type="ARBA" id="ARBA00008392"/>
    </source>
</evidence>
<comment type="caution">
    <text evidence="11">The sequence shown here is derived from an EMBL/GenBank/DDBJ whole genome shotgun (WGS) entry which is preliminary data.</text>
</comment>
<evidence type="ECO:0000256" key="6">
    <source>
        <dbReference type="ARBA" id="ARBA00022679"/>
    </source>
</evidence>
<keyword evidence="6 11" id="KW-0808">Transferase</keyword>
<evidence type="ECO:0000256" key="9">
    <source>
        <dbReference type="RuleBase" id="RU003693"/>
    </source>
</evidence>
<dbReference type="PANTHER" id="PTHR42885:SF2">
    <property type="entry name" value="HISTIDINOL-PHOSPHATE AMINOTRANSFERASE"/>
    <property type="match status" value="1"/>
</dbReference>